<protein>
    <submittedName>
        <fullName evidence="1">Uncharacterized protein</fullName>
    </submittedName>
</protein>
<accession>A0A0B0MBA7</accession>
<evidence type="ECO:0000313" key="2">
    <source>
        <dbReference type="Proteomes" id="UP000032142"/>
    </source>
</evidence>
<organism evidence="1 2">
    <name type="scientific">Gossypium arboreum</name>
    <name type="common">Tree cotton</name>
    <name type="synonym">Gossypium nanking</name>
    <dbReference type="NCBI Taxonomy" id="29729"/>
    <lineage>
        <taxon>Eukaryota</taxon>
        <taxon>Viridiplantae</taxon>
        <taxon>Streptophyta</taxon>
        <taxon>Embryophyta</taxon>
        <taxon>Tracheophyta</taxon>
        <taxon>Spermatophyta</taxon>
        <taxon>Magnoliopsida</taxon>
        <taxon>eudicotyledons</taxon>
        <taxon>Gunneridae</taxon>
        <taxon>Pentapetalae</taxon>
        <taxon>rosids</taxon>
        <taxon>malvids</taxon>
        <taxon>Malvales</taxon>
        <taxon>Malvaceae</taxon>
        <taxon>Malvoideae</taxon>
        <taxon>Gossypium</taxon>
    </lineage>
</organism>
<reference evidence="2" key="1">
    <citation type="submission" date="2014-09" db="EMBL/GenBank/DDBJ databases">
        <authorList>
            <person name="Mudge J."/>
            <person name="Ramaraj T."/>
            <person name="Lindquist I.E."/>
            <person name="Bharti A.K."/>
            <person name="Sundararajan A."/>
            <person name="Cameron C.T."/>
            <person name="Woodward J.E."/>
            <person name="May G.D."/>
            <person name="Brubaker C."/>
            <person name="Broadhvest J."/>
            <person name="Wilkins T.A."/>
        </authorList>
    </citation>
    <scope>NUCLEOTIDE SEQUENCE</scope>
    <source>
        <strain evidence="2">cv. AKA8401</strain>
    </source>
</reference>
<evidence type="ECO:0000313" key="1">
    <source>
        <dbReference type="EMBL" id="KHF98044.1"/>
    </source>
</evidence>
<name>A0A0B0MBA7_GOSAR</name>
<dbReference type="Proteomes" id="UP000032142">
    <property type="component" value="Unassembled WGS sequence"/>
</dbReference>
<keyword evidence="2" id="KW-1185">Reference proteome</keyword>
<sequence>MPVVKCARPCCFINLKHGWCARACRTPVLNS</sequence>
<dbReference type="EMBL" id="JRRC01025899">
    <property type="protein sequence ID" value="KHF98044.1"/>
    <property type="molecule type" value="Genomic_DNA"/>
</dbReference>
<dbReference type="AlphaFoldDB" id="A0A0B0MBA7"/>
<gene>
    <name evidence="1" type="ORF">F383_37290</name>
</gene>
<comment type="caution">
    <text evidence="1">The sequence shown here is derived from an EMBL/GenBank/DDBJ whole genome shotgun (WGS) entry which is preliminary data.</text>
</comment>
<proteinExistence type="predicted"/>